<organism evidence="2">
    <name type="scientific">Aspergillus flavus</name>
    <dbReference type="NCBI Taxonomy" id="5059"/>
    <lineage>
        <taxon>Eukaryota</taxon>
        <taxon>Fungi</taxon>
        <taxon>Dikarya</taxon>
        <taxon>Ascomycota</taxon>
        <taxon>Pezizomycotina</taxon>
        <taxon>Eurotiomycetes</taxon>
        <taxon>Eurotiomycetidae</taxon>
        <taxon>Eurotiales</taxon>
        <taxon>Aspergillaceae</taxon>
        <taxon>Aspergillus</taxon>
        <taxon>Aspergillus subgen. Circumdati</taxon>
    </lineage>
</organism>
<evidence type="ECO:0000313" key="2">
    <source>
        <dbReference type="EMBL" id="KAB8243602.1"/>
    </source>
</evidence>
<dbReference type="Proteomes" id="UP000325434">
    <property type="component" value="Unassembled WGS sequence"/>
</dbReference>
<feature type="transmembrane region" description="Helical" evidence="1">
    <location>
        <begin position="21"/>
        <end position="41"/>
    </location>
</feature>
<protein>
    <submittedName>
        <fullName evidence="2">Uncharacterized protein</fullName>
    </submittedName>
</protein>
<evidence type="ECO:0000256" key="1">
    <source>
        <dbReference type="SAM" id="Phobius"/>
    </source>
</evidence>
<reference evidence="2" key="1">
    <citation type="submission" date="2019-04" db="EMBL/GenBank/DDBJ databases">
        <title>Friends and foes A comparative genomics study of 23 Aspergillus species from section Flavi.</title>
        <authorList>
            <consortium name="DOE Joint Genome Institute"/>
            <person name="Kjaerbolling I."/>
            <person name="Vesth T."/>
            <person name="Frisvad J.C."/>
            <person name="Nybo J.L."/>
            <person name="Theobald S."/>
            <person name="Kildgaard S."/>
            <person name="Isbrandt T."/>
            <person name="Kuo A."/>
            <person name="Sato A."/>
            <person name="Lyhne E.K."/>
            <person name="Kogle M.E."/>
            <person name="Wiebenga A."/>
            <person name="Kun R.S."/>
            <person name="Lubbers R.J."/>
            <person name="Makela M.R."/>
            <person name="Barry K."/>
            <person name="Chovatia M."/>
            <person name="Clum A."/>
            <person name="Daum C."/>
            <person name="Haridas S."/>
            <person name="He G."/>
            <person name="LaButti K."/>
            <person name="Lipzen A."/>
            <person name="Mondo S."/>
            <person name="Riley R."/>
            <person name="Salamov A."/>
            <person name="Simmons B.A."/>
            <person name="Magnuson J.K."/>
            <person name="Henrissat B."/>
            <person name="Mortensen U.H."/>
            <person name="Larsen T.O."/>
            <person name="Devries R.P."/>
            <person name="Grigoriev I.V."/>
            <person name="Machida M."/>
            <person name="Baker S.E."/>
            <person name="Andersen M.R."/>
        </authorList>
    </citation>
    <scope>NUCLEOTIDE SEQUENCE [LARGE SCALE GENOMIC DNA]</scope>
    <source>
        <strain evidence="2">CBS 121.62</strain>
    </source>
</reference>
<dbReference type="EMBL" id="ML734640">
    <property type="protein sequence ID" value="KAB8243602.1"/>
    <property type="molecule type" value="Genomic_DNA"/>
</dbReference>
<sequence>MRTRSSSVEYMTISQNQGIHLYSTNAFVRTTINAAVIHFFLSRSPPYETFP</sequence>
<dbReference type="AlphaFoldDB" id="A0A5N6GMM4"/>
<name>A0A5N6GMM4_ASPFL</name>
<gene>
    <name evidence="2" type="ORF">BDV35DRAFT_362665</name>
</gene>
<keyword evidence="1" id="KW-1133">Transmembrane helix</keyword>
<keyword evidence="1" id="KW-0812">Transmembrane</keyword>
<accession>A0A5N6GMM4</accession>
<proteinExistence type="predicted"/>
<keyword evidence="1" id="KW-0472">Membrane</keyword>